<dbReference type="Proteomes" id="UP001497522">
    <property type="component" value="Chromosome 7"/>
</dbReference>
<evidence type="ECO:0000313" key="2">
    <source>
        <dbReference type="Proteomes" id="UP001497522"/>
    </source>
</evidence>
<organism evidence="1 2">
    <name type="scientific">Sphagnum jensenii</name>
    <dbReference type="NCBI Taxonomy" id="128206"/>
    <lineage>
        <taxon>Eukaryota</taxon>
        <taxon>Viridiplantae</taxon>
        <taxon>Streptophyta</taxon>
        <taxon>Embryophyta</taxon>
        <taxon>Bryophyta</taxon>
        <taxon>Sphagnophytina</taxon>
        <taxon>Sphagnopsida</taxon>
        <taxon>Sphagnales</taxon>
        <taxon>Sphagnaceae</taxon>
        <taxon>Sphagnum</taxon>
    </lineage>
</organism>
<name>A0ABP1BTT0_9BRYO</name>
<gene>
    <name evidence="1" type="ORF">CSSPJE1EN2_LOCUS21217</name>
</gene>
<accession>A0ABP1BTT0</accession>
<dbReference type="EMBL" id="OZ023708">
    <property type="protein sequence ID" value="CAK9879728.1"/>
    <property type="molecule type" value="Genomic_DNA"/>
</dbReference>
<proteinExistence type="predicted"/>
<sequence>MKIAYYHVFHAHMKHTKLHYHYICEKLKNEEVEHVHVPSQNQLVNVTIKPLGRLKFEKFKDDFGVFSISETKQKEKMT</sequence>
<evidence type="ECO:0000313" key="1">
    <source>
        <dbReference type="EMBL" id="CAK9879728.1"/>
    </source>
</evidence>
<reference evidence="1" key="1">
    <citation type="submission" date="2024-03" db="EMBL/GenBank/DDBJ databases">
        <authorList>
            <consortium name="ELIXIR-Norway"/>
            <consortium name="Elixir Norway"/>
        </authorList>
    </citation>
    <scope>NUCLEOTIDE SEQUENCE</scope>
</reference>
<keyword evidence="2" id="KW-1185">Reference proteome</keyword>
<protein>
    <submittedName>
        <fullName evidence="1">Uncharacterized protein</fullName>
    </submittedName>
</protein>